<reference evidence="1 2" key="1">
    <citation type="journal article" date="2009" name="Nature">
        <title>The Sorghum bicolor genome and the diversification of grasses.</title>
        <authorList>
            <person name="Paterson A.H."/>
            <person name="Bowers J.E."/>
            <person name="Bruggmann R."/>
            <person name="Dubchak I."/>
            <person name="Grimwood J."/>
            <person name="Gundlach H."/>
            <person name="Haberer G."/>
            <person name="Hellsten U."/>
            <person name="Mitros T."/>
            <person name="Poliakov A."/>
            <person name="Schmutz J."/>
            <person name="Spannagl M."/>
            <person name="Tang H."/>
            <person name="Wang X."/>
            <person name="Wicker T."/>
            <person name="Bharti A.K."/>
            <person name="Chapman J."/>
            <person name="Feltus F.A."/>
            <person name="Gowik U."/>
            <person name="Grigoriev I.V."/>
            <person name="Lyons E."/>
            <person name="Maher C.A."/>
            <person name="Martis M."/>
            <person name="Narechania A."/>
            <person name="Otillar R.P."/>
            <person name="Penning B.W."/>
            <person name="Salamov A.A."/>
            <person name="Wang Y."/>
            <person name="Zhang L."/>
            <person name="Carpita N.C."/>
            <person name="Freeling M."/>
            <person name="Gingle A.R."/>
            <person name="Hash C.T."/>
            <person name="Keller B."/>
            <person name="Klein P."/>
            <person name="Kresovich S."/>
            <person name="McCann M.C."/>
            <person name="Ming R."/>
            <person name="Peterson D.G."/>
            <person name="Mehboob-ur-Rahman"/>
            <person name="Ware D."/>
            <person name="Westhoff P."/>
            <person name="Mayer K.F."/>
            <person name="Messing J."/>
            <person name="Rokhsar D.S."/>
        </authorList>
    </citation>
    <scope>NUCLEOTIDE SEQUENCE [LARGE SCALE GENOMIC DNA]</scope>
    <source>
        <strain evidence="2">cv. BTx623</strain>
    </source>
</reference>
<dbReference type="AlphaFoldDB" id="A0A194YHL3"/>
<dbReference type="Gramene" id="KXG19457">
    <property type="protein sequence ID" value="KXG19457"/>
    <property type="gene ID" value="SORBI_3010G061600"/>
</dbReference>
<keyword evidence="2" id="KW-1185">Reference proteome</keyword>
<name>A0A194YHL3_SORBI</name>
<dbReference type="Proteomes" id="UP000000768">
    <property type="component" value="Chromosome 10"/>
</dbReference>
<accession>A0A194YHL3</accession>
<proteinExistence type="predicted"/>
<sequence>MTDYGGDLVVGSDVRLARLGATRSMHVMVAVVLCAGVGGSHFLWRPQLADVLEGSEVRGWADPVLVEVGTSSLREERTKKSPPHG</sequence>
<reference evidence="2" key="2">
    <citation type="journal article" date="2018" name="Plant J.">
        <title>The Sorghum bicolor reference genome: improved assembly, gene annotations, a transcriptome atlas, and signatures of genome organization.</title>
        <authorList>
            <person name="McCormick R.F."/>
            <person name="Truong S.K."/>
            <person name="Sreedasyam A."/>
            <person name="Jenkins J."/>
            <person name="Shu S."/>
            <person name="Sims D."/>
            <person name="Kennedy M."/>
            <person name="Amirebrahimi M."/>
            <person name="Weers B.D."/>
            <person name="McKinley B."/>
            <person name="Mattison A."/>
            <person name="Morishige D.T."/>
            <person name="Grimwood J."/>
            <person name="Schmutz J."/>
            <person name="Mullet J.E."/>
        </authorList>
    </citation>
    <scope>NUCLEOTIDE SEQUENCE [LARGE SCALE GENOMIC DNA]</scope>
    <source>
        <strain evidence="2">cv. BTx623</strain>
    </source>
</reference>
<organism evidence="1 2">
    <name type="scientific">Sorghum bicolor</name>
    <name type="common">Sorghum</name>
    <name type="synonym">Sorghum vulgare</name>
    <dbReference type="NCBI Taxonomy" id="4558"/>
    <lineage>
        <taxon>Eukaryota</taxon>
        <taxon>Viridiplantae</taxon>
        <taxon>Streptophyta</taxon>
        <taxon>Embryophyta</taxon>
        <taxon>Tracheophyta</taxon>
        <taxon>Spermatophyta</taxon>
        <taxon>Magnoliopsida</taxon>
        <taxon>Liliopsida</taxon>
        <taxon>Poales</taxon>
        <taxon>Poaceae</taxon>
        <taxon>PACMAD clade</taxon>
        <taxon>Panicoideae</taxon>
        <taxon>Andropogonodae</taxon>
        <taxon>Andropogoneae</taxon>
        <taxon>Sorghinae</taxon>
        <taxon>Sorghum</taxon>
    </lineage>
</organism>
<evidence type="ECO:0000313" key="1">
    <source>
        <dbReference type="EMBL" id="KXG19457.1"/>
    </source>
</evidence>
<evidence type="ECO:0000313" key="2">
    <source>
        <dbReference type="Proteomes" id="UP000000768"/>
    </source>
</evidence>
<protein>
    <submittedName>
        <fullName evidence="1">Uncharacterized protein</fullName>
    </submittedName>
</protein>
<gene>
    <name evidence="1" type="ORF">SORBI_3010G061600</name>
</gene>
<dbReference type="InParanoid" id="A0A194YHL3"/>
<dbReference type="EMBL" id="CM000769">
    <property type="protein sequence ID" value="KXG19457.1"/>
    <property type="molecule type" value="Genomic_DNA"/>
</dbReference>